<accession>M4BKE3</accession>
<dbReference type="VEuPathDB" id="FungiDB:HpaG806876"/>
<proteinExistence type="predicted"/>
<evidence type="ECO:0000313" key="1">
    <source>
        <dbReference type="EnsemblProtists" id="HpaP806876"/>
    </source>
</evidence>
<sequence>MLGTSQLGIFPVYSIMKTICRCQKEKYFSSTSTQHNIFPVLPRSSESTNVTLLEASRLRNVAIVPEMCHRERALAAAVLVVNSELRHKFSVWLLDARSRTVPVFRWLSLLSSVIFHWDRKASRARVVKQLPIAKFERNMRLLVPDRALRPSEEQSSLDAATGRAKYCRLSGWTRRDLRTLEETKALNSRRNLLRIVNI</sequence>
<reference evidence="1" key="2">
    <citation type="submission" date="2015-06" db="UniProtKB">
        <authorList>
            <consortium name="EnsemblProtists"/>
        </authorList>
    </citation>
    <scope>IDENTIFICATION</scope>
    <source>
        <strain evidence="1">Emoy2</strain>
    </source>
</reference>
<dbReference type="EnsemblProtists" id="HpaT806876">
    <property type="protein sequence ID" value="HpaP806876"/>
    <property type="gene ID" value="HpaG806876"/>
</dbReference>
<organism evidence="1 2">
    <name type="scientific">Hyaloperonospora arabidopsidis (strain Emoy2)</name>
    <name type="common">Downy mildew agent</name>
    <name type="synonym">Peronospora arabidopsidis</name>
    <dbReference type="NCBI Taxonomy" id="559515"/>
    <lineage>
        <taxon>Eukaryota</taxon>
        <taxon>Sar</taxon>
        <taxon>Stramenopiles</taxon>
        <taxon>Oomycota</taxon>
        <taxon>Peronosporomycetes</taxon>
        <taxon>Peronosporales</taxon>
        <taxon>Peronosporaceae</taxon>
        <taxon>Hyaloperonospora</taxon>
    </lineage>
</organism>
<reference evidence="2" key="1">
    <citation type="journal article" date="2010" name="Science">
        <title>Signatures of adaptation to obligate biotrophy in the Hyaloperonospora arabidopsidis genome.</title>
        <authorList>
            <person name="Baxter L."/>
            <person name="Tripathy S."/>
            <person name="Ishaque N."/>
            <person name="Boot N."/>
            <person name="Cabral A."/>
            <person name="Kemen E."/>
            <person name="Thines M."/>
            <person name="Ah-Fong A."/>
            <person name="Anderson R."/>
            <person name="Badejoko W."/>
            <person name="Bittner-Eddy P."/>
            <person name="Boore J.L."/>
            <person name="Chibucos M.C."/>
            <person name="Coates M."/>
            <person name="Dehal P."/>
            <person name="Delehaunty K."/>
            <person name="Dong S."/>
            <person name="Downton P."/>
            <person name="Dumas B."/>
            <person name="Fabro G."/>
            <person name="Fronick C."/>
            <person name="Fuerstenberg S.I."/>
            <person name="Fulton L."/>
            <person name="Gaulin E."/>
            <person name="Govers F."/>
            <person name="Hughes L."/>
            <person name="Humphray S."/>
            <person name="Jiang R.H."/>
            <person name="Judelson H."/>
            <person name="Kamoun S."/>
            <person name="Kyung K."/>
            <person name="Meijer H."/>
            <person name="Minx P."/>
            <person name="Morris P."/>
            <person name="Nelson J."/>
            <person name="Phuntumart V."/>
            <person name="Qutob D."/>
            <person name="Rehmany A."/>
            <person name="Rougon-Cardoso A."/>
            <person name="Ryden P."/>
            <person name="Torto-Alalibo T."/>
            <person name="Studholme D."/>
            <person name="Wang Y."/>
            <person name="Win J."/>
            <person name="Wood J."/>
            <person name="Clifton S.W."/>
            <person name="Rogers J."/>
            <person name="Van den Ackerveken G."/>
            <person name="Jones J.D."/>
            <person name="McDowell J.M."/>
            <person name="Beynon J."/>
            <person name="Tyler B.M."/>
        </authorList>
    </citation>
    <scope>NUCLEOTIDE SEQUENCE [LARGE SCALE GENOMIC DNA]</scope>
    <source>
        <strain evidence="2">Emoy2</strain>
    </source>
</reference>
<dbReference type="InParanoid" id="M4BKE3"/>
<protein>
    <submittedName>
        <fullName evidence="1">Uncharacterized protein</fullName>
    </submittedName>
</protein>
<dbReference type="AlphaFoldDB" id="M4BKE3"/>
<evidence type="ECO:0000313" key="2">
    <source>
        <dbReference type="Proteomes" id="UP000011713"/>
    </source>
</evidence>
<dbReference type="HOGENOM" id="CLU_1380447_0_0_1"/>
<keyword evidence="2" id="KW-1185">Reference proteome</keyword>
<dbReference type="Proteomes" id="UP000011713">
    <property type="component" value="Unassembled WGS sequence"/>
</dbReference>
<dbReference type="EMBL" id="JH598349">
    <property type="status" value="NOT_ANNOTATED_CDS"/>
    <property type="molecule type" value="Genomic_DNA"/>
</dbReference>
<name>M4BKE3_HYAAE</name>